<dbReference type="Proteomes" id="UP000010445">
    <property type="component" value="Unassembled WGS sequence"/>
</dbReference>
<comment type="similarity">
    <text evidence="4">Belongs to the glucosamine/galactosamine-6-phosphate isomerase family. NagB subfamily.</text>
</comment>
<dbReference type="GO" id="GO:0005975">
    <property type="term" value="P:carbohydrate metabolic process"/>
    <property type="evidence" value="ECO:0007669"/>
    <property type="project" value="InterPro"/>
</dbReference>
<dbReference type="NCBIfam" id="NF001684">
    <property type="entry name" value="PRK00443.1-4"/>
    <property type="match status" value="1"/>
</dbReference>
<comment type="pathway">
    <text evidence="4">Amino-sugar metabolism; N-acetylneuraminate degradation; D-fructose 6-phosphate from N-acetylneuraminate: step 5/5.</text>
</comment>
<evidence type="ECO:0000256" key="4">
    <source>
        <dbReference type="HAMAP-Rule" id="MF_01241"/>
    </source>
</evidence>
<dbReference type="FunFam" id="3.40.50.1360:FF:000003">
    <property type="entry name" value="Glucosamine-6-phosphate deaminase"/>
    <property type="match status" value="1"/>
</dbReference>
<dbReference type="PROSITE" id="PS01161">
    <property type="entry name" value="GLC_GALNAC_ISOMERASE"/>
    <property type="match status" value="1"/>
</dbReference>
<dbReference type="eggNOG" id="COG0363">
    <property type="taxonomic scope" value="Bacteria"/>
</dbReference>
<comment type="activity regulation">
    <text evidence="4">Allosterically activated by N-acetylglucosamine 6-phosphate (GlcNAc6P).</text>
</comment>
<dbReference type="PATRIC" id="fig|1035195.3.peg.1289"/>
<evidence type="ECO:0000256" key="1">
    <source>
        <dbReference type="ARBA" id="ARBA00000644"/>
    </source>
</evidence>
<dbReference type="STRING" id="1035195.HMPREF9997_01434"/>
<proteinExistence type="inferred from homology"/>
<dbReference type="RefSeq" id="WP_006063663.1">
    <property type="nucleotide sequence ID" value="NZ_KB290831.1"/>
</dbReference>
<dbReference type="InterPro" id="IPR037171">
    <property type="entry name" value="NagB/RpiA_transferase-like"/>
</dbReference>
<evidence type="ECO:0000256" key="3">
    <source>
        <dbReference type="ARBA" id="ARBA00023277"/>
    </source>
</evidence>
<dbReference type="PANTHER" id="PTHR11280:SF5">
    <property type="entry name" value="GLUCOSAMINE-6-PHOSPHATE ISOMERASE"/>
    <property type="match status" value="1"/>
</dbReference>
<dbReference type="InterPro" id="IPR004547">
    <property type="entry name" value="Glucosamine6P_isomerase"/>
</dbReference>
<feature type="site" description="Part of the allosteric site" evidence="4">
    <location>
        <position position="153"/>
    </location>
</feature>
<comment type="catalytic activity">
    <reaction evidence="1 4">
        <text>alpha-D-glucosamine 6-phosphate + H2O = beta-D-fructose 6-phosphate + NH4(+)</text>
        <dbReference type="Rhea" id="RHEA:12172"/>
        <dbReference type="ChEBI" id="CHEBI:15377"/>
        <dbReference type="ChEBI" id="CHEBI:28938"/>
        <dbReference type="ChEBI" id="CHEBI:57634"/>
        <dbReference type="ChEBI" id="CHEBI:75989"/>
        <dbReference type="EC" id="3.5.99.6"/>
    </reaction>
</comment>
<dbReference type="GO" id="GO:0006043">
    <property type="term" value="P:glucosamine catabolic process"/>
    <property type="evidence" value="ECO:0007669"/>
    <property type="project" value="TreeGrafter"/>
</dbReference>
<feature type="active site" description="For ring-opening step" evidence="4">
    <location>
        <position position="136"/>
    </location>
</feature>
<keyword evidence="7" id="KW-1185">Reference proteome</keyword>
<feature type="domain" description="Glucosamine/galactosamine-6-phosphate isomerase" evidence="5">
    <location>
        <begin position="10"/>
        <end position="223"/>
    </location>
</feature>
<dbReference type="EC" id="3.5.99.6" evidence="4"/>
<dbReference type="GO" id="GO:0005737">
    <property type="term" value="C:cytoplasm"/>
    <property type="evidence" value="ECO:0007669"/>
    <property type="project" value="TreeGrafter"/>
</dbReference>
<feature type="site" description="Part of the allosteric site" evidence="4">
    <location>
        <position position="156"/>
    </location>
</feature>
<dbReference type="EMBL" id="AMEM01000018">
    <property type="protein sequence ID" value="EKX90219.1"/>
    <property type="molecule type" value="Genomic_DNA"/>
</dbReference>
<feature type="active site" description="Proton acceptor; for ring-opening step" evidence="4">
    <location>
        <position position="138"/>
    </location>
</feature>
<comment type="caution">
    <text evidence="4">Lacks conserved residue(s) required for the propagation of feature annotation.</text>
</comment>
<comment type="caution">
    <text evidence="6">The sequence shown here is derived from an EMBL/GenBank/DDBJ whole genome shotgun (WGS) entry which is preliminary data.</text>
</comment>
<evidence type="ECO:0000313" key="7">
    <source>
        <dbReference type="Proteomes" id="UP000010445"/>
    </source>
</evidence>
<gene>
    <name evidence="4" type="primary">nagB</name>
    <name evidence="6" type="ORF">HMPREF9997_01434</name>
</gene>
<comment type="function">
    <text evidence="4">Catalyzes the reversible isomerization-deamination of glucosamine 6-phosphate (GlcN6P) to form fructose 6-phosphate (Fru6P) and ammonium ion.</text>
</comment>
<protein>
    <recommendedName>
        <fullName evidence="4">Glucosamine-6-phosphate deaminase</fullName>
        <ecNumber evidence="4">3.5.99.6</ecNumber>
    </recommendedName>
    <alternativeName>
        <fullName evidence="4">GlcN6P deaminase</fullName>
        <shortName evidence="4">GNPDA</shortName>
    </alternativeName>
    <alternativeName>
        <fullName evidence="4">Glucosamine-6-phosphate isomerase</fullName>
    </alternativeName>
</protein>
<reference evidence="6 7" key="1">
    <citation type="submission" date="2012-05" db="EMBL/GenBank/DDBJ databases">
        <authorList>
            <person name="Weinstock G."/>
            <person name="Sodergren E."/>
            <person name="Lobos E.A."/>
            <person name="Fulton L."/>
            <person name="Fulton R."/>
            <person name="Courtney L."/>
            <person name="Fronick C."/>
            <person name="O'Laughlin M."/>
            <person name="Godfrey J."/>
            <person name="Wilson R.M."/>
            <person name="Miner T."/>
            <person name="Farmer C."/>
            <person name="Delehaunty K."/>
            <person name="Cordes M."/>
            <person name="Minx P."/>
            <person name="Tomlinson C."/>
            <person name="Chen J."/>
            <person name="Wollam A."/>
            <person name="Pepin K.H."/>
            <person name="Bhonagiri V."/>
            <person name="Zhang X."/>
            <person name="Suruliraj S."/>
            <person name="Warren W."/>
            <person name="Mitreva M."/>
            <person name="Mardis E.R."/>
            <person name="Wilson R.K."/>
        </authorList>
    </citation>
    <scope>NUCLEOTIDE SEQUENCE [LARGE SCALE GENOMIC DNA]</scope>
    <source>
        <strain evidence="6 7">F0235</strain>
    </source>
</reference>
<keyword evidence="2 4" id="KW-0378">Hydrolase</keyword>
<name>L1MGZ4_9CORY</name>
<dbReference type="OrthoDB" id="9791139at2"/>
<feature type="active site" description="Proton acceptor; for enolization step" evidence="4">
    <location>
        <position position="67"/>
    </location>
</feature>
<keyword evidence="4" id="KW-0021">Allosteric enzyme</keyword>
<dbReference type="CDD" id="cd01399">
    <property type="entry name" value="GlcN6P_deaminase"/>
    <property type="match status" value="1"/>
</dbReference>
<dbReference type="SUPFAM" id="SSF100950">
    <property type="entry name" value="NagB/RpiA/CoA transferase-like"/>
    <property type="match status" value="1"/>
</dbReference>
<dbReference type="Pfam" id="PF01182">
    <property type="entry name" value="Glucosamine_iso"/>
    <property type="match status" value="1"/>
</dbReference>
<dbReference type="PANTHER" id="PTHR11280">
    <property type="entry name" value="GLUCOSAMINE-6-PHOSPHATE ISOMERASE"/>
    <property type="match status" value="1"/>
</dbReference>
<feature type="site" description="Part of the allosteric site" evidence="4">
    <location>
        <position position="146"/>
    </location>
</feature>
<feature type="site" description="Part of the allosteric site" evidence="4">
    <location>
        <position position="155"/>
    </location>
</feature>
<evidence type="ECO:0000256" key="2">
    <source>
        <dbReference type="ARBA" id="ARBA00022801"/>
    </source>
</evidence>
<sequence>MEVIICRDAAEVAHVAADVFEEYVRGPRPTTFGLATGSTPVALYRELIRRHKEEDLSFAGITVFLLDEYVGLPRDHEQSYYRTIRREFTEHVDLNDDEVHSPDGRADNPGDAARAYDESIKQAGGVDVQLLGIGTDGHIGFNEPGSSLASRTRIKTLHPQTIEDNARFFDSPDDVPVHVLTQGLGTISEARHVVLLATGEGKAEAIAAAVEGPVSAFSPGSALQLHPHVTVIVDEEAASKLKFGKYYRFAYEHKPEWQRF</sequence>
<keyword evidence="3 4" id="KW-0119">Carbohydrate metabolism</keyword>
<dbReference type="AlphaFoldDB" id="L1MGZ4"/>
<dbReference type="Gene3D" id="3.40.50.1360">
    <property type="match status" value="1"/>
</dbReference>
<dbReference type="GeneID" id="84897221"/>
<dbReference type="HOGENOM" id="CLU_049611_1_1_11"/>
<evidence type="ECO:0000259" key="5">
    <source>
        <dbReference type="Pfam" id="PF01182"/>
    </source>
</evidence>
<evidence type="ECO:0000313" key="6">
    <source>
        <dbReference type="EMBL" id="EKX90219.1"/>
    </source>
</evidence>
<dbReference type="GO" id="GO:0042802">
    <property type="term" value="F:identical protein binding"/>
    <property type="evidence" value="ECO:0007669"/>
    <property type="project" value="TreeGrafter"/>
</dbReference>
<dbReference type="NCBIfam" id="TIGR00502">
    <property type="entry name" value="nagB"/>
    <property type="match status" value="1"/>
</dbReference>
<dbReference type="GO" id="GO:0019262">
    <property type="term" value="P:N-acetylneuraminate catabolic process"/>
    <property type="evidence" value="ECO:0007669"/>
    <property type="project" value="UniProtKB-UniRule"/>
</dbReference>
<dbReference type="GO" id="GO:0004342">
    <property type="term" value="F:glucosamine-6-phosphate deaminase activity"/>
    <property type="evidence" value="ECO:0007669"/>
    <property type="project" value="UniProtKB-UniRule"/>
</dbReference>
<dbReference type="UniPathway" id="UPA00629">
    <property type="reaction ID" value="UER00684"/>
</dbReference>
<dbReference type="GO" id="GO:0006046">
    <property type="term" value="P:N-acetylglucosamine catabolic process"/>
    <property type="evidence" value="ECO:0007669"/>
    <property type="project" value="UniProtKB-UniRule"/>
</dbReference>
<dbReference type="HAMAP" id="MF_01241">
    <property type="entry name" value="GlcN6P_deamin"/>
    <property type="match status" value="1"/>
</dbReference>
<organism evidence="6 7">
    <name type="scientific">Corynebacterium durum F0235</name>
    <dbReference type="NCBI Taxonomy" id="1035195"/>
    <lineage>
        <taxon>Bacteria</taxon>
        <taxon>Bacillati</taxon>
        <taxon>Actinomycetota</taxon>
        <taxon>Actinomycetes</taxon>
        <taxon>Mycobacteriales</taxon>
        <taxon>Corynebacteriaceae</taxon>
        <taxon>Corynebacterium</taxon>
    </lineage>
</organism>
<dbReference type="InterPro" id="IPR018321">
    <property type="entry name" value="Glucosamine6P_isomerase_CS"/>
</dbReference>
<accession>L1MGZ4</accession>
<dbReference type="InterPro" id="IPR006148">
    <property type="entry name" value="Glc/Gal-6P_isomerase"/>
</dbReference>
<feature type="active site" description="For ring-opening step" evidence="4">
    <location>
        <position position="143"/>
    </location>
</feature>